<sequence>MSSKFPLTYLADAVNSSAAAFRCRVTLQPAGGVGDKVFPPTCAGAVYAIEQRQIFDVDGKNPQTKTCVVLDSVQAQANRMEEALQAALDAGKIKVPVLSVDFTGLGLLDEVGRVTSLEAPHRVADAILRDSLHEGIAFRKSDLGKQLDAASLQNATPLYQLCPTALVFGIWDSTGPKGGLGAKFQRALTSEIIGVNAQVGKKTSSRIDPLGMRAAAKVIKKDGTYELASDKAPGAVSPSEVNHGNIPPDISNGGATIDYADQIIVLSLPALRRLRFPVDGKVTAERDTAARTVLVALALTSAALAAESGFDLRSRCLLWPTGPLTWELLKTPGQEPEKHVITSEVAIALLNEAVGQAEKLGLKWHGDPITLKPAPNLIALLKRSQEIAASTTEPSGT</sequence>
<accession>A0A366H7I6</accession>
<dbReference type="Proteomes" id="UP000253426">
    <property type="component" value="Unassembled WGS sequence"/>
</dbReference>
<comment type="caution">
    <text evidence="1">The sequence shown here is derived from an EMBL/GenBank/DDBJ whole genome shotgun (WGS) entry which is preliminary data.</text>
</comment>
<organism evidence="1 2">
    <name type="scientific">Roseimicrobium gellanilyticum</name>
    <dbReference type="NCBI Taxonomy" id="748857"/>
    <lineage>
        <taxon>Bacteria</taxon>
        <taxon>Pseudomonadati</taxon>
        <taxon>Verrucomicrobiota</taxon>
        <taxon>Verrucomicrobiia</taxon>
        <taxon>Verrucomicrobiales</taxon>
        <taxon>Verrucomicrobiaceae</taxon>
        <taxon>Roseimicrobium</taxon>
    </lineage>
</organism>
<reference evidence="1 2" key="1">
    <citation type="submission" date="2018-06" db="EMBL/GenBank/DDBJ databases">
        <title>Genomic Encyclopedia of Type Strains, Phase IV (KMG-IV): sequencing the most valuable type-strain genomes for metagenomic binning, comparative biology and taxonomic classification.</title>
        <authorList>
            <person name="Goeker M."/>
        </authorList>
    </citation>
    <scope>NUCLEOTIDE SEQUENCE [LARGE SCALE GENOMIC DNA]</scope>
    <source>
        <strain evidence="1 2">DSM 25532</strain>
    </source>
</reference>
<dbReference type="Pfam" id="PF09617">
    <property type="entry name" value="Cas_GSU0053"/>
    <property type="match status" value="1"/>
</dbReference>
<gene>
    <name evidence="1" type="ORF">DES53_112118</name>
</gene>
<name>A0A366H7I6_9BACT</name>
<dbReference type="InterPro" id="IPR013403">
    <property type="entry name" value="CRISPR-assoc_prot_Csb1/Cas7u"/>
</dbReference>
<protein>
    <submittedName>
        <fullName evidence="1">CRISPR-associated Csx4 family protein</fullName>
    </submittedName>
</protein>
<keyword evidence="2" id="KW-1185">Reference proteome</keyword>
<dbReference type="AlphaFoldDB" id="A0A366H7I6"/>
<dbReference type="EMBL" id="QNRR01000012">
    <property type="protein sequence ID" value="RBP38120.1"/>
    <property type="molecule type" value="Genomic_DNA"/>
</dbReference>
<dbReference type="OrthoDB" id="190628at2"/>
<evidence type="ECO:0000313" key="1">
    <source>
        <dbReference type="EMBL" id="RBP38120.1"/>
    </source>
</evidence>
<evidence type="ECO:0000313" key="2">
    <source>
        <dbReference type="Proteomes" id="UP000253426"/>
    </source>
</evidence>
<dbReference type="NCBIfam" id="TIGR02570">
    <property type="entry name" value="cas7_GSU0053"/>
    <property type="match status" value="1"/>
</dbReference>
<proteinExistence type="predicted"/>